<evidence type="ECO:0000313" key="2">
    <source>
        <dbReference type="EMBL" id="CAE6456308.1"/>
    </source>
</evidence>
<dbReference type="Proteomes" id="UP000663846">
    <property type="component" value="Unassembled WGS sequence"/>
</dbReference>
<evidence type="ECO:0000256" key="1">
    <source>
        <dbReference type="SAM" id="MobiDB-lite"/>
    </source>
</evidence>
<accession>A0A8H3BFC9</accession>
<protein>
    <submittedName>
        <fullName evidence="2">Uncharacterized protein</fullName>
    </submittedName>
</protein>
<dbReference type="AlphaFoldDB" id="A0A8H3BFC9"/>
<name>A0A8H3BFC9_9AGAM</name>
<organism evidence="2 3">
    <name type="scientific">Rhizoctonia solani</name>
    <dbReference type="NCBI Taxonomy" id="456999"/>
    <lineage>
        <taxon>Eukaryota</taxon>
        <taxon>Fungi</taxon>
        <taxon>Dikarya</taxon>
        <taxon>Basidiomycota</taxon>
        <taxon>Agaricomycotina</taxon>
        <taxon>Agaricomycetes</taxon>
        <taxon>Cantharellales</taxon>
        <taxon>Ceratobasidiaceae</taxon>
        <taxon>Rhizoctonia</taxon>
    </lineage>
</organism>
<proteinExistence type="predicted"/>
<comment type="caution">
    <text evidence="2">The sequence shown here is derived from an EMBL/GenBank/DDBJ whole genome shotgun (WGS) entry which is preliminary data.</text>
</comment>
<reference evidence="2" key="1">
    <citation type="submission" date="2021-01" db="EMBL/GenBank/DDBJ databases">
        <authorList>
            <person name="Kaushik A."/>
        </authorList>
    </citation>
    <scope>NUCLEOTIDE SEQUENCE</scope>
    <source>
        <strain evidence="2">AG1-1C</strain>
    </source>
</reference>
<evidence type="ECO:0000313" key="3">
    <source>
        <dbReference type="Proteomes" id="UP000663846"/>
    </source>
</evidence>
<dbReference type="EMBL" id="CAJMWS010000640">
    <property type="protein sequence ID" value="CAE6456308.1"/>
    <property type="molecule type" value="Genomic_DNA"/>
</dbReference>
<feature type="region of interest" description="Disordered" evidence="1">
    <location>
        <begin position="1"/>
        <end position="20"/>
    </location>
</feature>
<gene>
    <name evidence="2" type="ORF">RDB_LOCUS152880</name>
</gene>
<sequence>MHGVPGQNRHSTGGSRQRHRRHSIFGRLLIRPSAPYYLDLDIIAQQIDAATMTAQTNSPDNPLRRGPPMPLGDNVDYFCVDAATPPVAAHPSGTFLRIKLDNPHSDAPLRSSQLIRGRVFIHSPISLQIPHLSLRVYFESRTLYWSLEYKKQDIPEELAPGTIMSPIASISTLDVLARVMRHEVHRGVVPASNLTISWGSRIDVQANQELVLPFSFIIPKTMSVTEWSGNPNVPRDLCRVKRSPPSTLRDSRFGSVQWVVEAIMDIGANATSKQDPQTLLRQPTDSQVVTRIEFPFVPSLEDVSSLRDEPFFGEDPGKDPFGSQRLSEEDLESGKKVAMERVRMHGEKWEVYVKELPVGKNSVWSEVYTPAGATIHTNSSSLPVILFLKHKGAQPSLKDFFRTAKPKPVHLLRALVTLSRITSTRGGRETEPHINSTVACQQEHLFGSESSSSSTPAGLAIFHEDPKPVELNLALDLRSKTPSGDQPSNLAKFLTPSFRTPNFQHEFLLTILLLFAEDKEEVYSARFTVQVAPASGEIGNQLAAFEEAAGFEAPPPTFDESVGAS</sequence>